<keyword evidence="2" id="KW-1185">Reference proteome</keyword>
<proteinExistence type="predicted"/>
<dbReference type="AlphaFoldDB" id="A0AAV8ZF11"/>
<evidence type="ECO:0000313" key="1">
    <source>
        <dbReference type="EMBL" id="KAJ8962859.1"/>
    </source>
</evidence>
<dbReference type="Proteomes" id="UP001162162">
    <property type="component" value="Unassembled WGS sequence"/>
</dbReference>
<name>A0AAV8ZF11_9CUCU</name>
<comment type="caution">
    <text evidence="1">The sequence shown here is derived from an EMBL/GenBank/DDBJ whole genome shotgun (WGS) entry which is preliminary data.</text>
</comment>
<dbReference type="EMBL" id="JAPWTK010000002">
    <property type="protein sequence ID" value="KAJ8962859.1"/>
    <property type="molecule type" value="Genomic_DNA"/>
</dbReference>
<sequence>MCSFVRVIEKTSTNDVVLEPTVIHIQDKTLSIPLKDKAFLRICYVPKDPLHSDPDNPMPGCAYCLLLDEEI</sequence>
<organism evidence="1 2">
    <name type="scientific">Aromia moschata</name>
    <dbReference type="NCBI Taxonomy" id="1265417"/>
    <lineage>
        <taxon>Eukaryota</taxon>
        <taxon>Metazoa</taxon>
        <taxon>Ecdysozoa</taxon>
        <taxon>Arthropoda</taxon>
        <taxon>Hexapoda</taxon>
        <taxon>Insecta</taxon>
        <taxon>Pterygota</taxon>
        <taxon>Neoptera</taxon>
        <taxon>Endopterygota</taxon>
        <taxon>Coleoptera</taxon>
        <taxon>Polyphaga</taxon>
        <taxon>Cucujiformia</taxon>
        <taxon>Chrysomeloidea</taxon>
        <taxon>Cerambycidae</taxon>
        <taxon>Cerambycinae</taxon>
        <taxon>Callichromatini</taxon>
        <taxon>Aromia</taxon>
    </lineage>
</organism>
<reference evidence="1" key="1">
    <citation type="journal article" date="2023" name="Insect Mol. Biol.">
        <title>Genome sequencing provides insights into the evolution of gene families encoding plant cell wall-degrading enzymes in longhorned beetles.</title>
        <authorList>
            <person name="Shin N.R."/>
            <person name="Okamura Y."/>
            <person name="Kirsch R."/>
            <person name="Pauchet Y."/>
        </authorList>
    </citation>
    <scope>NUCLEOTIDE SEQUENCE</scope>
    <source>
        <strain evidence="1">AMC_N1</strain>
    </source>
</reference>
<evidence type="ECO:0000313" key="2">
    <source>
        <dbReference type="Proteomes" id="UP001162162"/>
    </source>
</evidence>
<accession>A0AAV8ZF11</accession>
<protein>
    <submittedName>
        <fullName evidence="1">Uncharacterized protein</fullName>
    </submittedName>
</protein>
<gene>
    <name evidence="1" type="ORF">NQ318_001264</name>
</gene>